<dbReference type="Gene3D" id="1.10.10.60">
    <property type="entry name" value="Homeodomain-like"/>
    <property type="match status" value="1"/>
</dbReference>
<comment type="similarity">
    <text evidence="2">Belongs to the MGMT family.</text>
</comment>
<evidence type="ECO:0000256" key="4">
    <source>
        <dbReference type="ARBA" id="ARBA00022603"/>
    </source>
</evidence>
<feature type="active site" description="Nucleophile; methyl group acceptor from methylphosphotriester" evidence="12">
    <location>
        <position position="48"/>
    </location>
</feature>
<evidence type="ECO:0000256" key="8">
    <source>
        <dbReference type="ARBA" id="ARBA00023159"/>
    </source>
</evidence>
<dbReference type="GO" id="GO:0003908">
    <property type="term" value="F:methylated-DNA-[protein]-cysteine S-methyltransferase activity"/>
    <property type="evidence" value="ECO:0007669"/>
    <property type="project" value="UniProtKB-EC"/>
</dbReference>
<dbReference type="InterPro" id="IPR018060">
    <property type="entry name" value="HTH_AraC"/>
</dbReference>
<comment type="catalytic activity">
    <reaction evidence="1">
        <text>a 4-O-methyl-thymidine in DNA + L-cysteinyl-[protein] = a thymidine in DNA + S-methyl-L-cysteinyl-[protein]</text>
        <dbReference type="Rhea" id="RHEA:53428"/>
        <dbReference type="Rhea" id="RHEA-COMP:10131"/>
        <dbReference type="Rhea" id="RHEA-COMP:10132"/>
        <dbReference type="Rhea" id="RHEA-COMP:13555"/>
        <dbReference type="Rhea" id="RHEA-COMP:13556"/>
        <dbReference type="ChEBI" id="CHEBI:29950"/>
        <dbReference type="ChEBI" id="CHEBI:82612"/>
        <dbReference type="ChEBI" id="CHEBI:137386"/>
        <dbReference type="ChEBI" id="CHEBI:137387"/>
        <dbReference type="EC" id="2.1.1.63"/>
    </reaction>
</comment>
<dbReference type="Pfam" id="PF02805">
    <property type="entry name" value="Ada_Zn_binding"/>
    <property type="match status" value="1"/>
</dbReference>
<dbReference type="InterPro" id="IPR035451">
    <property type="entry name" value="Ada-like_dom_sf"/>
</dbReference>
<dbReference type="NCBIfam" id="TIGR00589">
    <property type="entry name" value="ogt"/>
    <property type="match status" value="1"/>
</dbReference>
<dbReference type="FunFam" id="1.10.10.10:FF:000214">
    <property type="entry name" value="Methylated-DNA--protein-cysteine methyltransferase"/>
    <property type="match status" value="1"/>
</dbReference>
<dbReference type="GO" id="GO:0043565">
    <property type="term" value="F:sequence-specific DNA binding"/>
    <property type="evidence" value="ECO:0007669"/>
    <property type="project" value="InterPro"/>
</dbReference>
<dbReference type="PATRIC" id="fig|861299.3.peg.1569"/>
<feature type="binding site" evidence="13">
    <location>
        <position position="82"/>
    </location>
    <ligand>
        <name>Zn(2+)</name>
        <dbReference type="ChEBI" id="CHEBI:29105"/>
    </ligand>
</feature>
<dbReference type="InterPro" id="IPR036217">
    <property type="entry name" value="MethylDNA_cys_MeTrfase_DNAb"/>
</dbReference>
<dbReference type="SUPFAM" id="SSF53155">
    <property type="entry name" value="Methylated DNA-protein cysteine methyltransferase domain"/>
    <property type="match status" value="1"/>
</dbReference>
<dbReference type="SUPFAM" id="SSF57884">
    <property type="entry name" value="Ada DNA repair protein, N-terminal domain (N-Ada 10)"/>
    <property type="match status" value="1"/>
</dbReference>
<comment type="catalytic activity">
    <reaction evidence="11">
        <text>a 6-O-methyl-2'-deoxyguanosine in DNA + L-cysteinyl-[protein] = S-methyl-L-cysteinyl-[protein] + a 2'-deoxyguanosine in DNA</text>
        <dbReference type="Rhea" id="RHEA:24000"/>
        <dbReference type="Rhea" id="RHEA-COMP:10131"/>
        <dbReference type="Rhea" id="RHEA-COMP:10132"/>
        <dbReference type="Rhea" id="RHEA-COMP:11367"/>
        <dbReference type="Rhea" id="RHEA-COMP:11368"/>
        <dbReference type="ChEBI" id="CHEBI:29950"/>
        <dbReference type="ChEBI" id="CHEBI:82612"/>
        <dbReference type="ChEBI" id="CHEBI:85445"/>
        <dbReference type="ChEBI" id="CHEBI:85448"/>
        <dbReference type="EC" id="2.1.1.63"/>
    </reaction>
</comment>
<dbReference type="SMART" id="SM00342">
    <property type="entry name" value="HTH_ARAC"/>
    <property type="match status" value="1"/>
</dbReference>
<feature type="binding site" evidence="13">
    <location>
        <position position="48"/>
    </location>
    <ligand>
        <name>Zn(2+)</name>
        <dbReference type="ChEBI" id="CHEBI:29105"/>
    </ligand>
</feature>
<evidence type="ECO:0000256" key="11">
    <source>
        <dbReference type="ARBA" id="ARBA00049348"/>
    </source>
</evidence>
<dbReference type="InterPro" id="IPR014048">
    <property type="entry name" value="MethylDNA_cys_MeTrfase_DNA-bd"/>
</dbReference>
<dbReference type="GO" id="GO:0008270">
    <property type="term" value="F:zinc ion binding"/>
    <property type="evidence" value="ECO:0007669"/>
    <property type="project" value="InterPro"/>
</dbReference>
<evidence type="ECO:0000256" key="5">
    <source>
        <dbReference type="ARBA" id="ARBA00022679"/>
    </source>
</evidence>
<evidence type="ECO:0000256" key="12">
    <source>
        <dbReference type="PIRSR" id="PIRSR000409-1"/>
    </source>
</evidence>
<dbReference type="GO" id="GO:0003700">
    <property type="term" value="F:DNA-binding transcription factor activity"/>
    <property type="evidence" value="ECO:0007669"/>
    <property type="project" value="InterPro"/>
</dbReference>
<keyword evidence="8" id="KW-0010">Activator</keyword>
<keyword evidence="9" id="KW-0804">Transcription</keyword>
<accession>W0RI47</accession>
<dbReference type="Pfam" id="PF01035">
    <property type="entry name" value="DNA_binding_1"/>
    <property type="match status" value="1"/>
</dbReference>
<evidence type="ECO:0000256" key="7">
    <source>
        <dbReference type="ARBA" id="ARBA00023015"/>
    </source>
</evidence>
<feature type="domain" description="HTH araC/xylS-type" evidence="14">
    <location>
        <begin position="95"/>
        <end position="195"/>
    </location>
</feature>
<dbReference type="AlphaFoldDB" id="W0RI47"/>
<dbReference type="PANTHER" id="PTHR10815">
    <property type="entry name" value="METHYLATED-DNA--PROTEIN-CYSTEINE METHYLTRANSFERASE"/>
    <property type="match status" value="1"/>
</dbReference>
<dbReference type="RefSeq" id="WP_201773117.1">
    <property type="nucleotide sequence ID" value="NZ_CP007128.1"/>
</dbReference>
<dbReference type="InParanoid" id="W0RI47"/>
<dbReference type="PROSITE" id="PS00374">
    <property type="entry name" value="MGMT"/>
    <property type="match status" value="1"/>
</dbReference>
<dbReference type="PIRSF" id="PIRSF000409">
    <property type="entry name" value="Ada"/>
    <property type="match status" value="1"/>
</dbReference>
<dbReference type="Gene3D" id="1.10.10.10">
    <property type="entry name" value="Winged helix-like DNA-binding domain superfamily/Winged helix DNA-binding domain"/>
    <property type="match status" value="1"/>
</dbReference>
<dbReference type="InterPro" id="IPR016221">
    <property type="entry name" value="Bifunct_regulatory_prot_Ada"/>
</dbReference>
<keyword evidence="4 15" id="KW-0489">Methyltransferase</keyword>
<dbReference type="Proteomes" id="UP000019151">
    <property type="component" value="Chromosome"/>
</dbReference>
<dbReference type="Gene3D" id="3.40.10.10">
    <property type="entry name" value="DNA Methylphosphotriester Repair Domain"/>
    <property type="match status" value="1"/>
</dbReference>
<dbReference type="InterPro" id="IPR001497">
    <property type="entry name" value="MethylDNA_cys_MeTrfase_AS"/>
</dbReference>
<organism evidence="15 16">
    <name type="scientific">Gemmatirosa kalamazoonensis</name>
    <dbReference type="NCBI Taxonomy" id="861299"/>
    <lineage>
        <taxon>Bacteria</taxon>
        <taxon>Pseudomonadati</taxon>
        <taxon>Gemmatimonadota</taxon>
        <taxon>Gemmatimonadia</taxon>
        <taxon>Gemmatimonadales</taxon>
        <taxon>Gemmatimonadaceae</taxon>
        <taxon>Gemmatirosa</taxon>
    </lineage>
</organism>
<name>W0RI47_9BACT</name>
<dbReference type="InterPro" id="IPR036631">
    <property type="entry name" value="MGMT_N_sf"/>
</dbReference>
<proteinExistence type="inferred from homology"/>
<reference evidence="15 16" key="1">
    <citation type="journal article" date="2014" name="Genome Announc.">
        <title>Genome Sequence and Methylome of Soil Bacterium Gemmatirosa kalamazoonensis KBS708T, a Member of the Rarely Cultivated Gemmatimonadetes Phylum.</title>
        <authorList>
            <person name="Debruyn J.M."/>
            <person name="Radosevich M."/>
            <person name="Wommack K.E."/>
            <person name="Polson S.W."/>
            <person name="Hauser L.J."/>
            <person name="Fawaz M.N."/>
            <person name="Korlach J."/>
            <person name="Tsai Y.C."/>
        </authorList>
    </citation>
    <scope>NUCLEOTIDE SEQUENCE [LARGE SCALE GENOMIC DNA]</scope>
    <source>
        <strain evidence="15 16">KBS708</strain>
    </source>
</reference>
<evidence type="ECO:0000256" key="13">
    <source>
        <dbReference type="PIRSR" id="PIRSR000409-3"/>
    </source>
</evidence>
<dbReference type="InterPro" id="IPR004026">
    <property type="entry name" value="Ada_DNA_repair_Zn-bd"/>
</dbReference>
<evidence type="ECO:0000256" key="1">
    <source>
        <dbReference type="ARBA" id="ARBA00001286"/>
    </source>
</evidence>
<dbReference type="Pfam" id="PF12833">
    <property type="entry name" value="HTH_18"/>
    <property type="match status" value="1"/>
</dbReference>
<dbReference type="GO" id="GO:0032259">
    <property type="term" value="P:methylation"/>
    <property type="evidence" value="ECO:0007669"/>
    <property type="project" value="UniProtKB-KW"/>
</dbReference>
<feature type="binding site" evidence="13">
    <location>
        <position position="79"/>
    </location>
    <ligand>
        <name>Zn(2+)</name>
        <dbReference type="ChEBI" id="CHEBI:29105"/>
    </ligand>
</feature>
<evidence type="ECO:0000259" key="14">
    <source>
        <dbReference type="PROSITE" id="PS01124"/>
    </source>
</evidence>
<dbReference type="STRING" id="861299.J421_1546"/>
<dbReference type="SUPFAM" id="SSF46767">
    <property type="entry name" value="Methylated DNA-protein cysteine methyltransferase, C-terminal domain"/>
    <property type="match status" value="1"/>
</dbReference>
<feature type="binding site" evidence="13">
    <location>
        <position position="52"/>
    </location>
    <ligand>
        <name>Zn(2+)</name>
        <dbReference type="ChEBI" id="CHEBI:29105"/>
    </ligand>
</feature>
<dbReference type="HOGENOM" id="CLU_000445_52_0_0"/>
<evidence type="ECO:0000256" key="2">
    <source>
        <dbReference type="ARBA" id="ARBA00008711"/>
    </source>
</evidence>
<evidence type="ECO:0000256" key="9">
    <source>
        <dbReference type="ARBA" id="ARBA00023163"/>
    </source>
</evidence>
<evidence type="ECO:0000256" key="10">
    <source>
        <dbReference type="ARBA" id="ARBA00023204"/>
    </source>
</evidence>
<evidence type="ECO:0000313" key="15">
    <source>
        <dbReference type="EMBL" id="AHG89083.1"/>
    </source>
</evidence>
<dbReference type="KEGG" id="gba:J421_1546"/>
<dbReference type="eggNOG" id="COG0350">
    <property type="taxonomic scope" value="Bacteria"/>
</dbReference>
<keyword evidence="6" id="KW-0227">DNA damage</keyword>
<keyword evidence="13" id="KW-0862">Zinc</keyword>
<dbReference type="InterPro" id="IPR009057">
    <property type="entry name" value="Homeodomain-like_sf"/>
</dbReference>
<keyword evidence="5 15" id="KW-0808">Transferase</keyword>
<dbReference type="InterPro" id="IPR036388">
    <property type="entry name" value="WH-like_DNA-bd_sf"/>
</dbReference>
<dbReference type="NCBIfam" id="NF011964">
    <property type="entry name" value="PRK15435.1"/>
    <property type="match status" value="1"/>
</dbReference>
<dbReference type="PROSITE" id="PS01124">
    <property type="entry name" value="HTH_ARAC_FAMILY_2"/>
    <property type="match status" value="1"/>
</dbReference>
<protein>
    <recommendedName>
        <fullName evidence="3">methylated-DNA--[protein]-cysteine S-methyltransferase</fullName>
        <ecNumber evidence="3">2.1.1.63</ecNumber>
    </recommendedName>
</protein>
<feature type="active site" description="Nucleophile; methyl group acceptor from either O6-methylguanine or O4-methylthymine" evidence="12">
    <location>
        <position position="338"/>
    </location>
</feature>
<comment type="cofactor">
    <cofactor evidence="13">
        <name>Zn(2+)</name>
        <dbReference type="ChEBI" id="CHEBI:29105"/>
    </cofactor>
    <text evidence="13">Binds 1 zinc ion per subunit.</text>
</comment>
<dbReference type="CDD" id="cd06445">
    <property type="entry name" value="ATase"/>
    <property type="match status" value="1"/>
</dbReference>
<evidence type="ECO:0000256" key="3">
    <source>
        <dbReference type="ARBA" id="ARBA00011918"/>
    </source>
</evidence>
<keyword evidence="7" id="KW-0805">Transcription regulation</keyword>
<dbReference type="PANTHER" id="PTHR10815:SF14">
    <property type="entry name" value="BIFUNCTIONAL TRANSCRIPTIONAL ACTIVATOR_DNA REPAIR ENZYME ADA"/>
    <property type="match status" value="1"/>
</dbReference>
<dbReference type="Gene3D" id="3.30.160.70">
    <property type="entry name" value="Methylated DNA-protein cysteine methyltransferase domain"/>
    <property type="match status" value="1"/>
</dbReference>
<evidence type="ECO:0000256" key="6">
    <source>
        <dbReference type="ARBA" id="ARBA00022763"/>
    </source>
</evidence>
<sequence length="369" mass="39172">MSHAAPMALLPTTTRVPDTDAEWRAVEARDASWDGHLVYAVVTTGVYCRPSCPSRRPRRENVRFFAAPADAERAGFRACRRCHPNGVTNAEACVAAVRDLLDAHVASGGERPTLDRLAEAVGMSPFHLQRSFKARLGVSPAEYVRVRRAERFKAELRGGETVSRATYGAGYGSSSRAYADASAQLGMTPASYRRGGRGMTIRFAVVPCALGTVLVAGTERGLCAVSLGDDGAALERELRAEYPAATIEPAGPLGGGDPLAAWVDAVVAYLDARGAPPAAPVDVPATPFQRRVWDALRTIPAGETRSYGEVAAALGAPRAARAVAAACASNRVALVIPCHRVVREGGALAGYRWGTERKQRLLDAERAAR</sequence>
<keyword evidence="10" id="KW-0234">DNA repair</keyword>
<dbReference type="EC" id="2.1.1.63" evidence="3"/>
<dbReference type="GO" id="GO:0006281">
    <property type="term" value="P:DNA repair"/>
    <property type="evidence" value="ECO:0007669"/>
    <property type="project" value="UniProtKB-KW"/>
</dbReference>
<dbReference type="EMBL" id="CP007128">
    <property type="protein sequence ID" value="AHG89083.1"/>
    <property type="molecule type" value="Genomic_DNA"/>
</dbReference>
<keyword evidence="13" id="KW-0479">Metal-binding</keyword>
<gene>
    <name evidence="15" type="ORF">J421_1546</name>
</gene>
<dbReference type="eggNOG" id="COG2169">
    <property type="taxonomic scope" value="Bacteria"/>
</dbReference>
<dbReference type="SUPFAM" id="SSF46689">
    <property type="entry name" value="Homeodomain-like"/>
    <property type="match status" value="1"/>
</dbReference>
<evidence type="ECO:0000313" key="16">
    <source>
        <dbReference type="Proteomes" id="UP000019151"/>
    </source>
</evidence>
<keyword evidence="16" id="KW-1185">Reference proteome</keyword>